<protein>
    <submittedName>
        <fullName evidence="1">NIF3 family GTP cyclohydrolase 1 type 2</fullName>
    </submittedName>
</protein>
<dbReference type="SUPFAM" id="SSF102705">
    <property type="entry name" value="NIF3 (NGG1p interacting factor 3)-like"/>
    <property type="match status" value="1"/>
</dbReference>
<gene>
    <name evidence="1" type="ORF">JOC49_001304</name>
</gene>
<dbReference type="Proteomes" id="UP000767854">
    <property type="component" value="Unassembled WGS sequence"/>
</dbReference>
<dbReference type="Gene3D" id="3.40.1390.30">
    <property type="entry name" value="NIF3 (NGG1p interacting factor 3)-like"/>
    <property type="match status" value="2"/>
</dbReference>
<evidence type="ECO:0000313" key="2">
    <source>
        <dbReference type="Proteomes" id="UP000767854"/>
    </source>
</evidence>
<keyword evidence="2" id="KW-1185">Reference proteome</keyword>
<name>A0ABS2MQT1_9FIRM</name>
<dbReference type="RefSeq" id="WP_204663586.1">
    <property type="nucleotide sequence ID" value="NZ_JAFBDT010000008.1"/>
</dbReference>
<dbReference type="EMBL" id="JAFBDT010000008">
    <property type="protein sequence ID" value="MBM7561763.1"/>
    <property type="molecule type" value="Genomic_DNA"/>
</dbReference>
<proteinExistence type="predicted"/>
<comment type="caution">
    <text evidence="1">The sequence shown here is derived from an EMBL/GenBank/DDBJ whole genome shotgun (WGS) entry which is preliminary data.</text>
</comment>
<dbReference type="InterPro" id="IPR036069">
    <property type="entry name" value="DUF34/NIF3_sf"/>
</dbReference>
<accession>A0ABS2MQT1</accession>
<sequence length="272" mass="29786">MTTQDLMKIALDLAGLDTMPEDTVIYQEGSEIHKVLIGIDMETPELLLAKQLGYDLVVSHHPKGDTATTDFHKVMAVQIDRMLSFGIPVNKAQKMLRKKQKSVEIGSHVSNYDRHPSAARLMKMPYMNIHMPADLIGERFVQKYLDEKFEESPKATLQDVIDALNTLEIYKNAKANPVIRCGGKEDYAGKIAVLYAGGTNGGADVYKAYFDAGVGTIVAMHAPEDVISAVREQNIGNIIVAGHMASDSIGLNAIIAAWEERGLSVDKMSGIL</sequence>
<organism evidence="1 2">
    <name type="scientific">Fusibacter tunisiensis</name>
    <dbReference type="NCBI Taxonomy" id="1008308"/>
    <lineage>
        <taxon>Bacteria</taxon>
        <taxon>Bacillati</taxon>
        <taxon>Bacillota</taxon>
        <taxon>Clostridia</taxon>
        <taxon>Eubacteriales</taxon>
        <taxon>Eubacteriales Family XII. Incertae Sedis</taxon>
        <taxon>Fusibacter</taxon>
    </lineage>
</organism>
<reference evidence="1 2" key="1">
    <citation type="submission" date="2021-01" db="EMBL/GenBank/DDBJ databases">
        <title>Genomic Encyclopedia of Type Strains, Phase IV (KMG-IV): sequencing the most valuable type-strain genomes for metagenomic binning, comparative biology and taxonomic classification.</title>
        <authorList>
            <person name="Goeker M."/>
        </authorList>
    </citation>
    <scope>NUCLEOTIDE SEQUENCE [LARGE SCALE GENOMIC DNA]</scope>
    <source>
        <strain evidence="1 2">DSM 24436</strain>
    </source>
</reference>
<evidence type="ECO:0000313" key="1">
    <source>
        <dbReference type="EMBL" id="MBM7561763.1"/>
    </source>
</evidence>